<evidence type="ECO:0000256" key="4">
    <source>
        <dbReference type="PROSITE-ProRule" id="PRU00175"/>
    </source>
</evidence>
<protein>
    <recommendedName>
        <fullName evidence="5">RING-type domain-containing protein</fullName>
    </recommendedName>
</protein>
<evidence type="ECO:0000256" key="3">
    <source>
        <dbReference type="ARBA" id="ARBA00022833"/>
    </source>
</evidence>
<name>A0AAV4WGZ8_9ARAC</name>
<dbReference type="SUPFAM" id="SSF57850">
    <property type="entry name" value="RING/U-box"/>
    <property type="match status" value="1"/>
</dbReference>
<evidence type="ECO:0000313" key="7">
    <source>
        <dbReference type="Proteomes" id="UP001054837"/>
    </source>
</evidence>
<dbReference type="InterPro" id="IPR013083">
    <property type="entry name" value="Znf_RING/FYVE/PHD"/>
</dbReference>
<dbReference type="Pfam" id="PF00097">
    <property type="entry name" value="zf-C3HC4"/>
    <property type="match status" value="1"/>
</dbReference>
<sequence length="208" mass="24807">MQQPPRDVSRDKILSAYQADNMQDLINFTNFLMFLSNIFQNLKKSQVKEINKDYFTPLNLYLTYVFKGCANDLKNSLFSVPAKMNLNILQCQSLQKWVMENPEDIIKKTTFQIQGLEALYSLAEFKWKCSGKNSYRYDWVYIGKLFLQYVYNYAWNEKIFEHHHTCPICLEQIWEPIHTSCHHHFHEICIDKWVQEGHVTCPMCRSEL</sequence>
<dbReference type="InterPro" id="IPR001841">
    <property type="entry name" value="Znf_RING"/>
</dbReference>
<comment type="caution">
    <text evidence="6">The sequence shown here is derived from an EMBL/GenBank/DDBJ whole genome shotgun (WGS) entry which is preliminary data.</text>
</comment>
<reference evidence="6 7" key="1">
    <citation type="submission" date="2021-06" db="EMBL/GenBank/DDBJ databases">
        <title>Caerostris darwini draft genome.</title>
        <authorList>
            <person name="Kono N."/>
            <person name="Arakawa K."/>
        </authorList>
    </citation>
    <scope>NUCLEOTIDE SEQUENCE [LARGE SCALE GENOMIC DNA]</scope>
</reference>
<keyword evidence="2 4" id="KW-0863">Zinc-finger</keyword>
<proteinExistence type="predicted"/>
<dbReference type="Proteomes" id="UP001054837">
    <property type="component" value="Unassembled WGS sequence"/>
</dbReference>
<evidence type="ECO:0000256" key="2">
    <source>
        <dbReference type="ARBA" id="ARBA00022771"/>
    </source>
</evidence>
<keyword evidence="1" id="KW-0479">Metal-binding</keyword>
<dbReference type="SMART" id="SM00184">
    <property type="entry name" value="RING"/>
    <property type="match status" value="1"/>
</dbReference>
<dbReference type="PROSITE" id="PS50089">
    <property type="entry name" value="ZF_RING_2"/>
    <property type="match status" value="1"/>
</dbReference>
<dbReference type="PANTHER" id="PTHR45969:SF69">
    <property type="entry name" value="FINGER DOMAIN PROTEIN, PUTATIVE (AFU_ORTHOLOGUE AFUA_3G12190)-RELATED"/>
    <property type="match status" value="1"/>
</dbReference>
<dbReference type="EMBL" id="BPLQ01014686">
    <property type="protein sequence ID" value="GIY82062.1"/>
    <property type="molecule type" value="Genomic_DNA"/>
</dbReference>
<organism evidence="6 7">
    <name type="scientific">Caerostris darwini</name>
    <dbReference type="NCBI Taxonomy" id="1538125"/>
    <lineage>
        <taxon>Eukaryota</taxon>
        <taxon>Metazoa</taxon>
        <taxon>Ecdysozoa</taxon>
        <taxon>Arthropoda</taxon>
        <taxon>Chelicerata</taxon>
        <taxon>Arachnida</taxon>
        <taxon>Araneae</taxon>
        <taxon>Araneomorphae</taxon>
        <taxon>Entelegynae</taxon>
        <taxon>Araneoidea</taxon>
        <taxon>Araneidae</taxon>
        <taxon>Caerostris</taxon>
    </lineage>
</organism>
<evidence type="ECO:0000313" key="6">
    <source>
        <dbReference type="EMBL" id="GIY82062.1"/>
    </source>
</evidence>
<dbReference type="PANTHER" id="PTHR45969">
    <property type="entry name" value="RING ZINC FINGER PROTEIN-RELATED"/>
    <property type="match status" value="1"/>
</dbReference>
<keyword evidence="3" id="KW-0862">Zinc</keyword>
<dbReference type="GO" id="GO:0016567">
    <property type="term" value="P:protein ubiquitination"/>
    <property type="evidence" value="ECO:0007669"/>
    <property type="project" value="TreeGrafter"/>
</dbReference>
<dbReference type="AlphaFoldDB" id="A0AAV4WGZ8"/>
<keyword evidence="7" id="KW-1185">Reference proteome</keyword>
<gene>
    <name evidence="6" type="ORF">CDAR_602851</name>
</gene>
<dbReference type="GO" id="GO:0061630">
    <property type="term" value="F:ubiquitin protein ligase activity"/>
    <property type="evidence" value="ECO:0007669"/>
    <property type="project" value="TreeGrafter"/>
</dbReference>
<evidence type="ECO:0000256" key="1">
    <source>
        <dbReference type="ARBA" id="ARBA00022723"/>
    </source>
</evidence>
<dbReference type="InterPro" id="IPR018957">
    <property type="entry name" value="Znf_C3HC4_RING-type"/>
</dbReference>
<dbReference type="GO" id="GO:0008270">
    <property type="term" value="F:zinc ion binding"/>
    <property type="evidence" value="ECO:0007669"/>
    <property type="project" value="UniProtKB-KW"/>
</dbReference>
<dbReference type="Gene3D" id="3.30.40.10">
    <property type="entry name" value="Zinc/RING finger domain, C3HC4 (zinc finger)"/>
    <property type="match status" value="1"/>
</dbReference>
<feature type="domain" description="RING-type" evidence="5">
    <location>
        <begin position="166"/>
        <end position="205"/>
    </location>
</feature>
<accession>A0AAV4WGZ8</accession>
<evidence type="ECO:0000259" key="5">
    <source>
        <dbReference type="PROSITE" id="PS50089"/>
    </source>
</evidence>